<evidence type="ECO:0000313" key="3">
    <source>
        <dbReference type="Proteomes" id="UP000252345"/>
    </source>
</evidence>
<dbReference type="InterPro" id="IPR011089">
    <property type="entry name" value="GmrSD_C"/>
</dbReference>
<comment type="caution">
    <text evidence="2">The sequence shown here is derived from an EMBL/GenBank/DDBJ whole genome shotgun (WGS) entry which is preliminary data.</text>
</comment>
<name>A0A366KEK7_9BIFI</name>
<proteinExistence type="predicted"/>
<dbReference type="RefSeq" id="WP_113852924.1">
    <property type="nucleotide sequence ID" value="NZ_PDCH01000002.1"/>
</dbReference>
<feature type="domain" description="GmrSD restriction endonucleases C-terminal" evidence="1">
    <location>
        <begin position="3"/>
        <end position="68"/>
    </location>
</feature>
<organism evidence="2 3">
    <name type="scientific">Bifidobacterium xylocopae</name>
    <dbReference type="NCBI Taxonomy" id="2493119"/>
    <lineage>
        <taxon>Bacteria</taxon>
        <taxon>Bacillati</taxon>
        <taxon>Actinomycetota</taxon>
        <taxon>Actinomycetes</taxon>
        <taxon>Bifidobacteriales</taxon>
        <taxon>Bifidobacteriaceae</taxon>
        <taxon>Bifidobacterium</taxon>
    </lineage>
</organism>
<dbReference type="OrthoDB" id="9798761at2"/>
<gene>
    <name evidence="2" type="ORF">CRD59_01995</name>
</gene>
<dbReference type="Pfam" id="PF07510">
    <property type="entry name" value="GmrSD_C"/>
    <property type="match status" value="1"/>
</dbReference>
<evidence type="ECO:0000259" key="1">
    <source>
        <dbReference type="Pfam" id="PF07510"/>
    </source>
</evidence>
<reference evidence="2 3" key="1">
    <citation type="submission" date="2017-10" db="EMBL/GenBank/DDBJ databases">
        <title>Bifidobacterium xylocopum sp. nov. and Bifidobacterium aemilianum sp. nov., from the carpenter bee (Xylocopa violacea) digestive tract.</title>
        <authorList>
            <person name="Alberoni D."/>
            <person name="Baffoni L."/>
            <person name="Di Gioia D."/>
            <person name="Gaggia F."/>
            <person name="Biavati B."/>
        </authorList>
    </citation>
    <scope>NUCLEOTIDE SEQUENCE [LARGE SCALE GENOMIC DNA]</scope>
    <source>
        <strain evidence="2 3">XV2</strain>
    </source>
</reference>
<protein>
    <recommendedName>
        <fullName evidence="1">GmrSD restriction endonucleases C-terminal domain-containing protein</fullName>
    </recommendedName>
</protein>
<keyword evidence="3" id="KW-1185">Reference proteome</keyword>
<sequence length="100" mass="11474">MYEQYVDNLGNLPLTAYNSELSDGSYKQKKECTVGGYKNEYLTISGEIRQADVWREVVILVRAEQLAERRSRSVVCLTYLWRSSNPIIRVLAVNTLSARL</sequence>
<dbReference type="EMBL" id="PDCH01000002">
    <property type="protein sequence ID" value="RBP99827.1"/>
    <property type="molecule type" value="Genomic_DNA"/>
</dbReference>
<dbReference type="AlphaFoldDB" id="A0A366KEK7"/>
<dbReference type="Proteomes" id="UP000252345">
    <property type="component" value="Unassembled WGS sequence"/>
</dbReference>
<evidence type="ECO:0000313" key="2">
    <source>
        <dbReference type="EMBL" id="RBP99827.1"/>
    </source>
</evidence>
<accession>A0A366KEK7</accession>